<keyword evidence="1" id="KW-0812">Transmembrane</keyword>
<proteinExistence type="predicted"/>
<accession>A0A381US47</accession>
<evidence type="ECO:0000313" key="2">
    <source>
        <dbReference type="EMBL" id="SVA30167.1"/>
    </source>
</evidence>
<protein>
    <submittedName>
        <fullName evidence="2">Uncharacterized protein</fullName>
    </submittedName>
</protein>
<keyword evidence="1" id="KW-1133">Transmembrane helix</keyword>
<reference evidence="2" key="1">
    <citation type="submission" date="2018-05" db="EMBL/GenBank/DDBJ databases">
        <authorList>
            <person name="Lanie J.A."/>
            <person name="Ng W.-L."/>
            <person name="Kazmierczak K.M."/>
            <person name="Andrzejewski T.M."/>
            <person name="Davidsen T.M."/>
            <person name="Wayne K.J."/>
            <person name="Tettelin H."/>
            <person name="Glass J.I."/>
            <person name="Rusch D."/>
            <person name="Podicherti R."/>
            <person name="Tsui H.-C.T."/>
            <person name="Winkler M.E."/>
        </authorList>
    </citation>
    <scope>NUCLEOTIDE SEQUENCE</scope>
</reference>
<keyword evidence="1" id="KW-0472">Membrane</keyword>
<dbReference type="AlphaFoldDB" id="A0A381US47"/>
<evidence type="ECO:0000256" key="1">
    <source>
        <dbReference type="SAM" id="Phobius"/>
    </source>
</evidence>
<dbReference type="EMBL" id="UINC01006880">
    <property type="protein sequence ID" value="SVA30167.1"/>
    <property type="molecule type" value="Genomic_DNA"/>
</dbReference>
<sequence>MGLSYDEDNSLSERLKRAITKPSKRTILIAVVIGLIALTPGMVKVFFTAQEGIGSITAEHDLTTNMSSIYEDIDNLEDKHISPYLVEQSTVMLNATGPLEWEIGNYRFGVCAQEAIGKMADAVYAETINQACNELYDIQGRYARNCYIAATCNVSDESKDELRKVIDQLWTAHSTAGYTRPNP</sequence>
<feature type="transmembrane region" description="Helical" evidence="1">
    <location>
        <begin position="26"/>
        <end position="47"/>
    </location>
</feature>
<name>A0A381US47_9ZZZZ</name>
<gene>
    <name evidence="2" type="ORF">METZ01_LOCUS83021</name>
</gene>
<organism evidence="2">
    <name type="scientific">marine metagenome</name>
    <dbReference type="NCBI Taxonomy" id="408172"/>
    <lineage>
        <taxon>unclassified sequences</taxon>
        <taxon>metagenomes</taxon>
        <taxon>ecological metagenomes</taxon>
    </lineage>
</organism>